<comment type="subcellular location">
    <subcellularLocation>
        <location evidence="1">Chromosome</location>
        <location evidence="1">Centromere</location>
    </subcellularLocation>
    <subcellularLocation>
        <location evidence="11">Nucleus</location>
    </subcellularLocation>
    <subcellularLocation>
        <location evidence="11">Chromosome</location>
        <location evidence="11">Centromere</location>
        <location evidence="11">Kinetochore</location>
    </subcellularLocation>
</comment>
<evidence type="ECO:0000256" key="1">
    <source>
        <dbReference type="ARBA" id="ARBA00004584"/>
    </source>
</evidence>
<comment type="similarity">
    <text evidence="2 11">Belongs to the SPC25 family.</text>
</comment>
<dbReference type="KEGG" id="cvn:111114497"/>
<feature type="coiled-coil region" evidence="12">
    <location>
        <begin position="84"/>
        <end position="160"/>
    </location>
</feature>
<proteinExistence type="inferred from homology"/>
<evidence type="ECO:0000313" key="15">
    <source>
        <dbReference type="RefSeq" id="XP_022308533.1"/>
    </source>
</evidence>
<sequence>MNVVNQDLTGQGLDDFLQNELSTLGSTLDDTYNVLSQKWIGTELPAQLSRLSRVHGDKIRHYNDEIEGHVSTVKKIQTLGTSNRKALEDQIQRLTELRQELRALTTQTQSAEQQQKKLSSEISQAQRDNTCTKKALEGNVKDTEKTQQELEKALGFYRERLGLRFQKISGGRLQYCFSLIDKENVDTCCYFCLKVNSDKSYTVSDFSPPIEDVHDLQQKLNDTNDLRSFIVAVRKRFIKALNSPK</sequence>
<evidence type="ECO:0000256" key="12">
    <source>
        <dbReference type="SAM" id="Coils"/>
    </source>
</evidence>
<evidence type="ECO:0000256" key="11">
    <source>
        <dbReference type="RuleBase" id="RU367150"/>
    </source>
</evidence>
<dbReference type="GO" id="GO:0051301">
    <property type="term" value="P:cell division"/>
    <property type="evidence" value="ECO:0007669"/>
    <property type="project" value="UniProtKB-UniRule"/>
</dbReference>
<keyword evidence="5 11" id="KW-0132">Cell division</keyword>
<evidence type="ECO:0000256" key="7">
    <source>
        <dbReference type="ARBA" id="ARBA00023054"/>
    </source>
</evidence>
<comment type="function">
    <text evidence="11">Acts as a component of the essential kinetochore-associated NDC80 complex, which is required for chromosome segregation and spindle checkpoint activity.</text>
</comment>
<dbReference type="PANTHER" id="PTHR14281:SF0">
    <property type="entry name" value="KINETOCHORE PROTEIN SPC25"/>
    <property type="match status" value="1"/>
</dbReference>
<evidence type="ECO:0000313" key="14">
    <source>
        <dbReference type="Proteomes" id="UP000694844"/>
    </source>
</evidence>
<comment type="subunit">
    <text evidence="10">Component of the NDC80 complex, which is composed of ndc80, cdca1, spbc24 and spbc25. The NDC80 complex interacts with mis12 and zwint.</text>
</comment>
<evidence type="ECO:0000256" key="6">
    <source>
        <dbReference type="ARBA" id="ARBA00022776"/>
    </source>
</evidence>
<dbReference type="InterPro" id="IPR013255">
    <property type="entry name" value="Spc25_C"/>
</dbReference>
<evidence type="ECO:0000256" key="3">
    <source>
        <dbReference type="ARBA" id="ARBA00013692"/>
    </source>
</evidence>
<keyword evidence="11" id="KW-0539">Nucleus</keyword>
<gene>
    <name evidence="15" type="primary">LOC111114497</name>
</gene>
<keyword evidence="11" id="KW-0995">Kinetochore</keyword>
<dbReference type="RefSeq" id="XP_022308533.1">
    <property type="nucleotide sequence ID" value="XM_022452825.1"/>
</dbReference>
<keyword evidence="6 11" id="KW-0498">Mitosis</keyword>
<evidence type="ECO:0000256" key="5">
    <source>
        <dbReference type="ARBA" id="ARBA00022618"/>
    </source>
</evidence>
<dbReference type="GO" id="GO:0007059">
    <property type="term" value="P:chromosome segregation"/>
    <property type="evidence" value="ECO:0007669"/>
    <property type="project" value="InterPro"/>
</dbReference>
<name>A0A8B8BYR8_CRAVI</name>
<keyword evidence="7 12" id="KW-0175">Coiled coil</keyword>
<dbReference type="CDD" id="cd23784">
    <property type="entry name" value="RWD_Spc25"/>
    <property type="match status" value="1"/>
</dbReference>
<keyword evidence="8 11" id="KW-0131">Cell cycle</keyword>
<protein>
    <recommendedName>
        <fullName evidence="3 11">Kinetochore protein SPC25</fullName>
    </recommendedName>
</protein>
<dbReference type="Proteomes" id="UP000694844">
    <property type="component" value="Chromosome 9"/>
</dbReference>
<evidence type="ECO:0000256" key="8">
    <source>
        <dbReference type="ARBA" id="ARBA00023306"/>
    </source>
</evidence>
<dbReference type="OrthoDB" id="6353017at2759"/>
<reference evidence="15" key="1">
    <citation type="submission" date="2025-08" db="UniProtKB">
        <authorList>
            <consortium name="RefSeq"/>
        </authorList>
    </citation>
    <scope>IDENTIFICATION</scope>
    <source>
        <tissue evidence="15">Whole sample</tissue>
    </source>
</reference>
<keyword evidence="14" id="KW-1185">Reference proteome</keyword>
<dbReference type="AlphaFoldDB" id="A0A8B8BYR8"/>
<dbReference type="InterPro" id="IPR045143">
    <property type="entry name" value="Spc25"/>
</dbReference>
<keyword evidence="9 11" id="KW-0137">Centromere</keyword>
<dbReference type="FunFam" id="3.30.457.50:FF:000001">
    <property type="entry name" value="Probable kinetochore protein spc25"/>
    <property type="match status" value="1"/>
</dbReference>
<dbReference type="GO" id="GO:0005634">
    <property type="term" value="C:nucleus"/>
    <property type="evidence" value="ECO:0007669"/>
    <property type="project" value="UniProtKB-SubCell"/>
</dbReference>
<keyword evidence="4 11" id="KW-0158">Chromosome</keyword>
<dbReference type="GeneID" id="111114497"/>
<accession>A0A8B8BYR8</accession>
<evidence type="ECO:0000256" key="2">
    <source>
        <dbReference type="ARBA" id="ARBA00006379"/>
    </source>
</evidence>
<dbReference type="PANTHER" id="PTHR14281">
    <property type="entry name" value="KINETOCHORE PROTEIN SPC25-RELATED"/>
    <property type="match status" value="1"/>
</dbReference>
<evidence type="ECO:0000256" key="9">
    <source>
        <dbReference type="ARBA" id="ARBA00023328"/>
    </source>
</evidence>
<dbReference type="Pfam" id="PF08234">
    <property type="entry name" value="Spindle_Spc25"/>
    <property type="match status" value="1"/>
</dbReference>
<evidence type="ECO:0000256" key="4">
    <source>
        <dbReference type="ARBA" id="ARBA00022454"/>
    </source>
</evidence>
<dbReference type="GO" id="GO:0031262">
    <property type="term" value="C:Ndc80 complex"/>
    <property type="evidence" value="ECO:0007669"/>
    <property type="project" value="InterPro"/>
</dbReference>
<dbReference type="Gene3D" id="3.30.457.50">
    <property type="entry name" value="Chromosome segregation protein Spc25"/>
    <property type="match status" value="1"/>
</dbReference>
<evidence type="ECO:0000256" key="10">
    <source>
        <dbReference type="ARBA" id="ARBA00065771"/>
    </source>
</evidence>
<organism evidence="14 15">
    <name type="scientific">Crassostrea virginica</name>
    <name type="common">Eastern oyster</name>
    <dbReference type="NCBI Taxonomy" id="6565"/>
    <lineage>
        <taxon>Eukaryota</taxon>
        <taxon>Metazoa</taxon>
        <taxon>Spiralia</taxon>
        <taxon>Lophotrochozoa</taxon>
        <taxon>Mollusca</taxon>
        <taxon>Bivalvia</taxon>
        <taxon>Autobranchia</taxon>
        <taxon>Pteriomorphia</taxon>
        <taxon>Ostreida</taxon>
        <taxon>Ostreoidea</taxon>
        <taxon>Ostreidae</taxon>
        <taxon>Crassostrea</taxon>
    </lineage>
</organism>
<evidence type="ECO:0000259" key="13">
    <source>
        <dbReference type="Pfam" id="PF08234"/>
    </source>
</evidence>
<feature type="domain" description="Chromosome segregation protein Spc25 C-terminal" evidence="13">
    <location>
        <begin position="168"/>
        <end position="237"/>
    </location>
</feature>